<evidence type="ECO:0000313" key="1">
    <source>
        <dbReference type="EMBL" id="KAI3731148.1"/>
    </source>
</evidence>
<reference evidence="2" key="1">
    <citation type="journal article" date="2022" name="Mol. Ecol. Resour.">
        <title>The genomes of chicory, endive, great burdock and yacon provide insights into Asteraceae palaeo-polyploidization history and plant inulin production.</title>
        <authorList>
            <person name="Fan W."/>
            <person name="Wang S."/>
            <person name="Wang H."/>
            <person name="Wang A."/>
            <person name="Jiang F."/>
            <person name="Liu H."/>
            <person name="Zhao H."/>
            <person name="Xu D."/>
            <person name="Zhang Y."/>
        </authorList>
    </citation>
    <scope>NUCLEOTIDE SEQUENCE [LARGE SCALE GENOMIC DNA]</scope>
    <source>
        <strain evidence="2">cv. Yunnan</strain>
    </source>
</reference>
<comment type="caution">
    <text evidence="1">The sequence shown here is derived from an EMBL/GenBank/DDBJ whole genome shotgun (WGS) entry which is preliminary data.</text>
</comment>
<keyword evidence="2" id="KW-1185">Reference proteome</keyword>
<gene>
    <name evidence="1" type="ORF">L1987_62331</name>
</gene>
<organism evidence="1 2">
    <name type="scientific">Smallanthus sonchifolius</name>
    <dbReference type="NCBI Taxonomy" id="185202"/>
    <lineage>
        <taxon>Eukaryota</taxon>
        <taxon>Viridiplantae</taxon>
        <taxon>Streptophyta</taxon>
        <taxon>Embryophyta</taxon>
        <taxon>Tracheophyta</taxon>
        <taxon>Spermatophyta</taxon>
        <taxon>Magnoliopsida</taxon>
        <taxon>eudicotyledons</taxon>
        <taxon>Gunneridae</taxon>
        <taxon>Pentapetalae</taxon>
        <taxon>asterids</taxon>
        <taxon>campanulids</taxon>
        <taxon>Asterales</taxon>
        <taxon>Asteraceae</taxon>
        <taxon>Asteroideae</taxon>
        <taxon>Heliantheae alliance</taxon>
        <taxon>Millerieae</taxon>
        <taxon>Smallanthus</taxon>
    </lineage>
</organism>
<accession>A0ACB9CAC7</accession>
<proteinExistence type="predicted"/>
<reference evidence="1 2" key="2">
    <citation type="journal article" date="2022" name="Mol. Ecol. Resour.">
        <title>The genomes of chicory, endive, great burdock and yacon provide insights into Asteraceae paleo-polyploidization history and plant inulin production.</title>
        <authorList>
            <person name="Fan W."/>
            <person name="Wang S."/>
            <person name="Wang H."/>
            <person name="Wang A."/>
            <person name="Jiang F."/>
            <person name="Liu H."/>
            <person name="Zhao H."/>
            <person name="Xu D."/>
            <person name="Zhang Y."/>
        </authorList>
    </citation>
    <scope>NUCLEOTIDE SEQUENCE [LARGE SCALE GENOMIC DNA]</scope>
    <source>
        <strain evidence="2">cv. Yunnan</strain>
        <tissue evidence="1">Leaves</tissue>
    </source>
</reference>
<name>A0ACB9CAC7_9ASTR</name>
<evidence type="ECO:0000313" key="2">
    <source>
        <dbReference type="Proteomes" id="UP001056120"/>
    </source>
</evidence>
<sequence>MRVSCAGKVFGWGRRANMFGFSGMTMELSCLPVYNLRHPISAGRNTPTPSTAGRTISTGEKIVLHGVDLLP</sequence>
<dbReference type="EMBL" id="CM042038">
    <property type="protein sequence ID" value="KAI3731148.1"/>
    <property type="molecule type" value="Genomic_DNA"/>
</dbReference>
<dbReference type="Proteomes" id="UP001056120">
    <property type="component" value="Linkage Group LG21"/>
</dbReference>
<protein>
    <submittedName>
        <fullName evidence="1">Uncharacterized protein</fullName>
    </submittedName>
</protein>